<evidence type="ECO:0000313" key="2">
    <source>
        <dbReference type="Proteomes" id="UP000183410"/>
    </source>
</evidence>
<organism evidence="1 2">
    <name type="scientific">Paenibacillus algorifonticola</name>
    <dbReference type="NCBI Taxonomy" id="684063"/>
    <lineage>
        <taxon>Bacteria</taxon>
        <taxon>Bacillati</taxon>
        <taxon>Bacillota</taxon>
        <taxon>Bacilli</taxon>
        <taxon>Bacillales</taxon>
        <taxon>Paenibacillaceae</taxon>
        <taxon>Paenibacillus</taxon>
    </lineage>
</organism>
<dbReference type="Proteomes" id="UP000183410">
    <property type="component" value="Unassembled WGS sequence"/>
</dbReference>
<name>A0A1I2F769_9BACL</name>
<proteinExistence type="predicted"/>
<sequence>MYRTNKKVRLEFKETTPIPLNVTEHQAQDILNLTGLVTEESGNQHSVWQLSLQFIKPQCPFG</sequence>
<dbReference type="EMBL" id="FONN01000011">
    <property type="protein sequence ID" value="SFF01244.1"/>
    <property type="molecule type" value="Genomic_DNA"/>
</dbReference>
<protein>
    <submittedName>
        <fullName evidence="1">Uncharacterized protein</fullName>
    </submittedName>
</protein>
<reference evidence="2" key="1">
    <citation type="submission" date="2016-10" db="EMBL/GenBank/DDBJ databases">
        <authorList>
            <person name="Varghese N."/>
            <person name="Submissions S."/>
        </authorList>
    </citation>
    <scope>NUCLEOTIDE SEQUENCE [LARGE SCALE GENOMIC DNA]</scope>
    <source>
        <strain evidence="2">CGMCC 1.10223</strain>
    </source>
</reference>
<gene>
    <name evidence="1" type="ORF">SAMN04487969_111103</name>
</gene>
<evidence type="ECO:0000313" key="1">
    <source>
        <dbReference type="EMBL" id="SFF01244.1"/>
    </source>
</evidence>
<keyword evidence="2" id="KW-1185">Reference proteome</keyword>
<dbReference type="AlphaFoldDB" id="A0A1I2F769"/>
<accession>A0A1I2F769</accession>